<evidence type="ECO:0000256" key="3">
    <source>
        <dbReference type="ARBA" id="ARBA00022679"/>
    </source>
</evidence>
<evidence type="ECO:0000313" key="9">
    <source>
        <dbReference type="EMBL" id="OGC27560.1"/>
    </source>
</evidence>
<reference evidence="9 10" key="1">
    <citation type="journal article" date="2016" name="Nat. Commun.">
        <title>Thousands of microbial genomes shed light on interconnected biogeochemical processes in an aquifer system.</title>
        <authorList>
            <person name="Anantharaman K."/>
            <person name="Brown C.T."/>
            <person name="Hug L.A."/>
            <person name="Sharon I."/>
            <person name="Castelle C.J."/>
            <person name="Probst A.J."/>
            <person name="Thomas B.C."/>
            <person name="Singh A."/>
            <person name="Wilkins M.J."/>
            <person name="Karaoz U."/>
            <person name="Brodie E.L."/>
            <person name="Williams K.H."/>
            <person name="Hubbard S.S."/>
            <person name="Banfield J.F."/>
        </authorList>
    </citation>
    <scope>NUCLEOTIDE SEQUENCE [LARGE SCALE GENOMIC DNA]</scope>
</reference>
<comment type="similarity">
    <text evidence="2">Belongs to the bacterial sugar transferase family.</text>
</comment>
<evidence type="ECO:0000256" key="2">
    <source>
        <dbReference type="ARBA" id="ARBA00006464"/>
    </source>
</evidence>
<dbReference type="Pfam" id="PF02397">
    <property type="entry name" value="Bac_transf"/>
    <property type="match status" value="1"/>
</dbReference>
<dbReference type="Proteomes" id="UP000178602">
    <property type="component" value="Unassembled WGS sequence"/>
</dbReference>
<gene>
    <name evidence="9" type="ORF">A3K49_00865</name>
</gene>
<accession>A0A1F4T4T5</accession>
<dbReference type="NCBIfam" id="TIGR03025">
    <property type="entry name" value="EPS_sugtrans"/>
    <property type="match status" value="1"/>
</dbReference>
<dbReference type="AlphaFoldDB" id="A0A1F4T4T5"/>
<proteinExistence type="inferred from homology"/>
<dbReference type="SUPFAM" id="SSF51735">
    <property type="entry name" value="NAD(P)-binding Rossmann-fold domains"/>
    <property type="match status" value="1"/>
</dbReference>
<protein>
    <recommendedName>
        <fullName evidence="8">Bacterial sugar transferase domain-containing protein</fullName>
    </recommendedName>
</protein>
<dbReference type="GO" id="GO:0016020">
    <property type="term" value="C:membrane"/>
    <property type="evidence" value="ECO:0007669"/>
    <property type="project" value="UniProtKB-SubCell"/>
</dbReference>
<keyword evidence="5 7" id="KW-1133">Transmembrane helix</keyword>
<dbReference type="EMBL" id="MEUG01000001">
    <property type="protein sequence ID" value="OGC27560.1"/>
    <property type="molecule type" value="Genomic_DNA"/>
</dbReference>
<feature type="transmembrane region" description="Helical" evidence="7">
    <location>
        <begin position="275"/>
        <end position="296"/>
    </location>
</feature>
<dbReference type="InterPro" id="IPR003362">
    <property type="entry name" value="Bact_transf"/>
</dbReference>
<name>A0A1F4T4T5_UNCSA</name>
<evidence type="ECO:0000313" key="10">
    <source>
        <dbReference type="Proteomes" id="UP000178602"/>
    </source>
</evidence>
<keyword evidence="6 7" id="KW-0472">Membrane</keyword>
<evidence type="ECO:0000256" key="6">
    <source>
        <dbReference type="ARBA" id="ARBA00023136"/>
    </source>
</evidence>
<organism evidence="9 10">
    <name type="scientific">candidate division WOR-1 bacterium RIFOXYC12_FULL_54_18</name>
    <dbReference type="NCBI Taxonomy" id="1802584"/>
    <lineage>
        <taxon>Bacteria</taxon>
        <taxon>Bacillati</taxon>
        <taxon>Saganbacteria</taxon>
    </lineage>
</organism>
<dbReference type="InterPro" id="IPR017475">
    <property type="entry name" value="EPS_sugar_tfrase"/>
</dbReference>
<dbReference type="InterPro" id="IPR036291">
    <property type="entry name" value="NAD(P)-bd_dom_sf"/>
</dbReference>
<evidence type="ECO:0000259" key="8">
    <source>
        <dbReference type="Pfam" id="PF02397"/>
    </source>
</evidence>
<comment type="subcellular location">
    <subcellularLocation>
        <location evidence="1">Membrane</location>
        <topology evidence="1">Multi-pass membrane protein</topology>
    </subcellularLocation>
</comment>
<evidence type="ECO:0000256" key="7">
    <source>
        <dbReference type="SAM" id="Phobius"/>
    </source>
</evidence>
<feature type="transmembrane region" description="Helical" evidence="7">
    <location>
        <begin position="40"/>
        <end position="61"/>
    </location>
</feature>
<evidence type="ECO:0000256" key="1">
    <source>
        <dbReference type="ARBA" id="ARBA00004141"/>
    </source>
</evidence>
<dbReference type="GO" id="GO:0016780">
    <property type="term" value="F:phosphotransferase activity, for other substituted phosphate groups"/>
    <property type="evidence" value="ECO:0007669"/>
    <property type="project" value="TreeGrafter"/>
</dbReference>
<keyword evidence="3" id="KW-0808">Transferase</keyword>
<keyword evidence="4 7" id="KW-0812">Transmembrane</keyword>
<comment type="caution">
    <text evidence="9">The sequence shown here is derived from an EMBL/GenBank/DDBJ whole genome shotgun (WGS) entry which is preliminary data.</text>
</comment>
<evidence type="ECO:0000256" key="5">
    <source>
        <dbReference type="ARBA" id="ARBA00022989"/>
    </source>
</evidence>
<dbReference type="PANTHER" id="PTHR30576">
    <property type="entry name" value="COLANIC BIOSYNTHESIS UDP-GLUCOSE LIPID CARRIER TRANSFERASE"/>
    <property type="match status" value="1"/>
</dbReference>
<evidence type="ECO:0000256" key="4">
    <source>
        <dbReference type="ARBA" id="ARBA00022692"/>
    </source>
</evidence>
<feature type="transmembrane region" description="Helical" evidence="7">
    <location>
        <begin position="73"/>
        <end position="93"/>
    </location>
</feature>
<feature type="domain" description="Bacterial sugar transferase" evidence="8">
    <location>
        <begin position="270"/>
        <end position="457"/>
    </location>
</feature>
<dbReference type="PANTHER" id="PTHR30576:SF0">
    <property type="entry name" value="UNDECAPRENYL-PHOSPHATE N-ACETYLGALACTOSAMINYL 1-PHOSPHATE TRANSFERASE-RELATED"/>
    <property type="match status" value="1"/>
</dbReference>
<sequence length="463" mass="52471">MIKVLIDLLLINLSFILAYYFRFKVLMFIAPSAIPVFGQYLSSLIFISLVWLAVFRLVGLYDQKKFTALIDELALLLWGVIASSLVLVGLLFLSRGLWFSRLVLANVWWIAFLLLAANRIFLVYGRRFLYTRGIGLKKTIVLGAGQMGEIMARKMIADKGLGYQVIGILDDDPAKIGRKVEGIPVLGPLLDVKRIALERKIDHVVIASAKIPAETTLDIITECERFGLEFKIVPGILEIIASRVDADELGGIPILTVSEIRLKSFNAVLKRSVDLALSTLAIIVLLPIYLLFSLLIKASSPGPVFYCQERVGRDGQPFRMFKFRSMVDKADEKISELKERSEVGDVLFKMKNDPRITPLGRFMRRYSIDELPQFFNVFLGTMSIVGPRPPLPREVARYNAWHNKRLRVRPGITGPWQVQGRSKLPFEDMVRLDIYYIENWSLWLDFKLLCLTVPVVLTGKGAY</sequence>
<dbReference type="Gene3D" id="3.40.50.720">
    <property type="entry name" value="NAD(P)-binding Rossmann-like Domain"/>
    <property type="match status" value="1"/>
</dbReference>
<dbReference type="Pfam" id="PF13727">
    <property type="entry name" value="CoA_binding_3"/>
    <property type="match status" value="1"/>
</dbReference>
<feature type="transmembrane region" description="Helical" evidence="7">
    <location>
        <begin position="9"/>
        <end position="34"/>
    </location>
</feature>
<feature type="transmembrane region" description="Helical" evidence="7">
    <location>
        <begin position="99"/>
        <end position="122"/>
    </location>
</feature>